<evidence type="ECO:0000256" key="3">
    <source>
        <dbReference type="ARBA" id="ARBA00022989"/>
    </source>
</evidence>
<evidence type="ECO:0000313" key="8">
    <source>
        <dbReference type="Proteomes" id="UP000321085"/>
    </source>
</evidence>
<keyword evidence="4 6" id="KW-0472">Membrane</keyword>
<dbReference type="InterPro" id="IPR004254">
    <property type="entry name" value="AdipoR/HlyIII-related"/>
</dbReference>
<feature type="transmembrane region" description="Helical" evidence="6">
    <location>
        <begin position="47"/>
        <end position="67"/>
    </location>
</feature>
<feature type="transmembrane region" description="Helical" evidence="6">
    <location>
        <begin position="161"/>
        <end position="180"/>
    </location>
</feature>
<feature type="transmembrane region" description="Helical" evidence="6">
    <location>
        <begin position="105"/>
        <end position="124"/>
    </location>
</feature>
<keyword evidence="8" id="KW-1185">Reference proteome</keyword>
<keyword evidence="5" id="KW-0862">Zinc</keyword>
<comment type="caution">
    <text evidence="7">The sequence shown here is derived from an EMBL/GenBank/DDBJ whole genome shotgun (WGS) entry which is preliminary data.</text>
</comment>
<reference evidence="7 8" key="1">
    <citation type="submission" date="2019-07" db="EMBL/GenBank/DDBJ databases">
        <title>Whole genome shotgun sequence of Microvirga aerophila NBRC 106136.</title>
        <authorList>
            <person name="Hosoyama A."/>
            <person name="Uohara A."/>
            <person name="Ohji S."/>
            <person name="Ichikawa N."/>
        </authorList>
    </citation>
    <scope>NUCLEOTIDE SEQUENCE [LARGE SCALE GENOMIC DNA]</scope>
    <source>
        <strain evidence="7 8">NBRC 106136</strain>
    </source>
</reference>
<dbReference type="Pfam" id="PF03006">
    <property type="entry name" value="HlyIII"/>
    <property type="match status" value="1"/>
</dbReference>
<evidence type="ECO:0000256" key="1">
    <source>
        <dbReference type="ARBA" id="ARBA00004141"/>
    </source>
</evidence>
<gene>
    <name evidence="7" type="ORF">MAE02_27410</name>
</gene>
<evidence type="ECO:0000256" key="5">
    <source>
        <dbReference type="PIRSR" id="PIRSR604254-1"/>
    </source>
</evidence>
<evidence type="ECO:0000256" key="6">
    <source>
        <dbReference type="SAM" id="Phobius"/>
    </source>
</evidence>
<evidence type="ECO:0000256" key="4">
    <source>
        <dbReference type="ARBA" id="ARBA00023136"/>
    </source>
</evidence>
<sequence>MRWDYDKGEILADGIVHGLGIVFGVVAVTALFLATARTVGPWELTSVLIYGGGLLTVLTVSALYNLWPVSPVKWMLRRFDHSAIYLLIAGTYTPFITQMKASAEAMAMLACIWTMSLVGIVLKLRFPGRFDRVSIGLYLLSGWSGIVVFESLFGTLPSSTFWLLAAGGIFYTTGVIFHLWERLRFQNAIWHAFVLIAAACHYGAVLDCMVLARA</sequence>
<organism evidence="7 8">
    <name type="scientific">Microvirga aerophila</name>
    <dbReference type="NCBI Taxonomy" id="670291"/>
    <lineage>
        <taxon>Bacteria</taxon>
        <taxon>Pseudomonadati</taxon>
        <taxon>Pseudomonadota</taxon>
        <taxon>Alphaproteobacteria</taxon>
        <taxon>Hyphomicrobiales</taxon>
        <taxon>Methylobacteriaceae</taxon>
        <taxon>Microvirga</taxon>
    </lineage>
</organism>
<dbReference type="PANTHER" id="PTHR20855">
    <property type="entry name" value="ADIPOR/PROGESTIN RECEPTOR-RELATED"/>
    <property type="match status" value="1"/>
</dbReference>
<feature type="binding site" evidence="5">
    <location>
        <position position="191"/>
    </location>
    <ligand>
        <name>Zn(2+)</name>
        <dbReference type="ChEBI" id="CHEBI:29105"/>
    </ligand>
</feature>
<name>A0A512BT17_9HYPH</name>
<dbReference type="EMBL" id="BJYU01000034">
    <property type="protein sequence ID" value="GEO15045.1"/>
    <property type="molecule type" value="Genomic_DNA"/>
</dbReference>
<feature type="transmembrane region" description="Helical" evidence="6">
    <location>
        <begin position="136"/>
        <end position="155"/>
    </location>
</feature>
<evidence type="ECO:0000256" key="2">
    <source>
        <dbReference type="ARBA" id="ARBA00022692"/>
    </source>
</evidence>
<feature type="transmembrane region" description="Helical" evidence="6">
    <location>
        <begin position="12"/>
        <end position="35"/>
    </location>
</feature>
<dbReference type="GO" id="GO:0046872">
    <property type="term" value="F:metal ion binding"/>
    <property type="evidence" value="ECO:0007669"/>
    <property type="project" value="UniProtKB-KW"/>
</dbReference>
<evidence type="ECO:0000313" key="7">
    <source>
        <dbReference type="EMBL" id="GEO15045.1"/>
    </source>
</evidence>
<keyword evidence="3 6" id="KW-1133">Transmembrane helix</keyword>
<dbReference type="PANTHER" id="PTHR20855:SF3">
    <property type="entry name" value="LD03007P"/>
    <property type="match status" value="1"/>
</dbReference>
<dbReference type="GO" id="GO:0003677">
    <property type="term" value="F:DNA binding"/>
    <property type="evidence" value="ECO:0007669"/>
    <property type="project" value="UniProtKB-KW"/>
</dbReference>
<accession>A0A512BT17</accession>
<dbReference type="Proteomes" id="UP000321085">
    <property type="component" value="Unassembled WGS sequence"/>
</dbReference>
<keyword evidence="5" id="KW-0479">Metal-binding</keyword>
<dbReference type="GO" id="GO:0016020">
    <property type="term" value="C:membrane"/>
    <property type="evidence" value="ECO:0007669"/>
    <property type="project" value="UniProtKB-SubCell"/>
</dbReference>
<dbReference type="AlphaFoldDB" id="A0A512BT17"/>
<feature type="transmembrane region" description="Helical" evidence="6">
    <location>
        <begin position="192"/>
        <end position="212"/>
    </location>
</feature>
<proteinExistence type="predicted"/>
<keyword evidence="2 6" id="KW-0812">Transmembrane</keyword>
<dbReference type="RefSeq" id="WP_245439285.1">
    <property type="nucleotide sequence ID" value="NZ_QOIO01000007.1"/>
</dbReference>
<keyword evidence="7" id="KW-0238">DNA-binding</keyword>
<protein>
    <submittedName>
        <fullName evidence="7">DNA-binding protein</fullName>
    </submittedName>
</protein>
<comment type="subcellular location">
    <subcellularLocation>
        <location evidence="1">Membrane</location>
        <topology evidence="1">Multi-pass membrane protein</topology>
    </subcellularLocation>
</comment>